<dbReference type="SUPFAM" id="SSF102546">
    <property type="entry name" value="RbsD-like"/>
    <property type="match status" value="1"/>
</dbReference>
<dbReference type="InterPro" id="IPR023750">
    <property type="entry name" value="RbsD-like_sf"/>
</dbReference>
<dbReference type="OrthoDB" id="7947972at2"/>
<dbReference type="PANTHER" id="PTHR31690:SF4">
    <property type="entry name" value="FUCOSE MUTAROTASE"/>
    <property type="match status" value="1"/>
</dbReference>
<evidence type="ECO:0000313" key="5">
    <source>
        <dbReference type="Proteomes" id="UP000028981"/>
    </source>
</evidence>
<comment type="catalytic activity">
    <reaction evidence="1">
        <text>beta-D-ribopyranose = beta-D-ribofuranose</text>
        <dbReference type="Rhea" id="RHEA:25432"/>
        <dbReference type="ChEBI" id="CHEBI:27476"/>
        <dbReference type="ChEBI" id="CHEBI:47002"/>
        <dbReference type="EC" id="5.4.99.62"/>
    </reaction>
</comment>
<accession>A0A087LWY3</accession>
<comment type="caution">
    <text evidence="4">The sequence shown here is derived from an EMBL/GenBank/DDBJ whole genome shotgun (WGS) entry which is preliminary data.</text>
</comment>
<evidence type="ECO:0000256" key="1">
    <source>
        <dbReference type="ARBA" id="ARBA00000223"/>
    </source>
</evidence>
<proteinExistence type="predicted"/>
<dbReference type="Gene3D" id="3.40.1650.10">
    <property type="entry name" value="RbsD-like domain"/>
    <property type="match status" value="1"/>
</dbReference>
<dbReference type="RefSeq" id="WP_035086880.1">
    <property type="nucleotide sequence ID" value="NZ_JQGC01000030.1"/>
</dbReference>
<dbReference type="GO" id="GO:0006004">
    <property type="term" value="P:fucose metabolic process"/>
    <property type="evidence" value="ECO:0007669"/>
    <property type="project" value="TreeGrafter"/>
</dbReference>
<evidence type="ECO:0000256" key="2">
    <source>
        <dbReference type="ARBA" id="ARBA00023235"/>
    </source>
</evidence>
<keyword evidence="2" id="KW-0413">Isomerase</keyword>
<dbReference type="Pfam" id="PF05025">
    <property type="entry name" value="RbsD_FucU"/>
    <property type="match status" value="1"/>
</dbReference>
<gene>
    <name evidence="4" type="ORF">JP75_22390</name>
</gene>
<sequence>MLKNIPPLLGPELLATLRAMGHGDEIVIADANFPAEFLGPQVHRADGISATDLLGAILTVMPLDDFVDQAAIGMAVVGDPHARQPIYDDFQQIITRHEPSMHFSTVERFAFYDRAKKAAAVVQSGETRLYGNILLKKGIIRPKS</sequence>
<reference evidence="4 5" key="1">
    <citation type="submission" date="2014-08" db="EMBL/GenBank/DDBJ databases">
        <authorList>
            <person name="Hassan Y.I."/>
            <person name="Lepp D."/>
            <person name="Zhou T."/>
        </authorList>
    </citation>
    <scope>NUCLEOTIDE SEQUENCE [LARGE SCALE GENOMIC DNA]</scope>
    <source>
        <strain evidence="4 5">IFO13584</strain>
    </source>
</reference>
<dbReference type="InterPro" id="IPR007721">
    <property type="entry name" value="RbsD_FucU"/>
</dbReference>
<dbReference type="EMBL" id="JQGC01000030">
    <property type="protein sequence ID" value="KFL29136.1"/>
    <property type="molecule type" value="Genomic_DNA"/>
</dbReference>
<dbReference type="GO" id="GO:0042806">
    <property type="term" value="F:fucose binding"/>
    <property type="evidence" value="ECO:0007669"/>
    <property type="project" value="TreeGrafter"/>
</dbReference>
<protein>
    <submittedName>
        <fullName evidence="4">Ribose ABC transporter</fullName>
    </submittedName>
</protein>
<dbReference type="STRING" id="46914.JP75_22390"/>
<evidence type="ECO:0000313" key="4">
    <source>
        <dbReference type="EMBL" id="KFL29136.1"/>
    </source>
</evidence>
<comment type="catalytic activity">
    <reaction evidence="3">
        <text>alpha-L-fucose = beta-L-fucose</text>
        <dbReference type="Rhea" id="RHEA:25580"/>
        <dbReference type="ChEBI" id="CHEBI:42548"/>
        <dbReference type="ChEBI" id="CHEBI:42589"/>
        <dbReference type="EC" id="5.1.3.29"/>
    </reaction>
</comment>
<dbReference type="PANTHER" id="PTHR31690">
    <property type="entry name" value="FUCOSE MUTAROTASE"/>
    <property type="match status" value="1"/>
</dbReference>
<dbReference type="Proteomes" id="UP000028981">
    <property type="component" value="Unassembled WGS sequence"/>
</dbReference>
<dbReference type="GO" id="GO:0036373">
    <property type="term" value="F:L-fucose mutarotase activity"/>
    <property type="evidence" value="ECO:0007669"/>
    <property type="project" value="UniProtKB-EC"/>
</dbReference>
<dbReference type="GO" id="GO:0062193">
    <property type="term" value="F:D-ribose pyranase activity"/>
    <property type="evidence" value="ECO:0007669"/>
    <property type="project" value="UniProtKB-EC"/>
</dbReference>
<name>A0A087LWY3_9HYPH</name>
<keyword evidence="5" id="KW-1185">Reference proteome</keyword>
<dbReference type="AlphaFoldDB" id="A0A087LWY3"/>
<organism evidence="4 5">
    <name type="scientific">Devosia riboflavina</name>
    <dbReference type="NCBI Taxonomy" id="46914"/>
    <lineage>
        <taxon>Bacteria</taxon>
        <taxon>Pseudomonadati</taxon>
        <taxon>Pseudomonadota</taxon>
        <taxon>Alphaproteobacteria</taxon>
        <taxon>Hyphomicrobiales</taxon>
        <taxon>Devosiaceae</taxon>
        <taxon>Devosia</taxon>
    </lineage>
</organism>
<dbReference type="InterPro" id="IPR050443">
    <property type="entry name" value="RbsD/FucU_mutarotase"/>
</dbReference>
<evidence type="ECO:0000256" key="3">
    <source>
        <dbReference type="ARBA" id="ARBA00036324"/>
    </source>
</evidence>